<dbReference type="InterPro" id="IPR011059">
    <property type="entry name" value="Metal-dep_hydrolase_composite"/>
</dbReference>
<evidence type="ECO:0000259" key="1">
    <source>
        <dbReference type="Pfam" id="PF07969"/>
    </source>
</evidence>
<dbReference type="PANTHER" id="PTHR22642">
    <property type="entry name" value="IMIDAZOLONEPROPIONASE"/>
    <property type="match status" value="1"/>
</dbReference>
<dbReference type="Proteomes" id="UP001501079">
    <property type="component" value="Unassembled WGS sequence"/>
</dbReference>
<evidence type="ECO:0000313" key="3">
    <source>
        <dbReference type="Proteomes" id="UP001501079"/>
    </source>
</evidence>
<dbReference type="CDD" id="cd01300">
    <property type="entry name" value="YtcJ_like"/>
    <property type="match status" value="1"/>
</dbReference>
<proteinExistence type="predicted"/>
<dbReference type="Pfam" id="PF07969">
    <property type="entry name" value="Amidohydro_3"/>
    <property type="match status" value="1"/>
</dbReference>
<accession>A0ABP7ZVN7</accession>
<keyword evidence="3" id="KW-1185">Reference proteome</keyword>
<organism evidence="2 3">
    <name type="scientific">Gryllotalpicola koreensis</name>
    <dbReference type="NCBI Taxonomy" id="993086"/>
    <lineage>
        <taxon>Bacteria</taxon>
        <taxon>Bacillati</taxon>
        <taxon>Actinomycetota</taxon>
        <taxon>Actinomycetes</taxon>
        <taxon>Micrococcales</taxon>
        <taxon>Microbacteriaceae</taxon>
        <taxon>Gryllotalpicola</taxon>
    </lineage>
</organism>
<reference evidence="3" key="1">
    <citation type="journal article" date="2019" name="Int. J. Syst. Evol. Microbiol.">
        <title>The Global Catalogue of Microorganisms (GCM) 10K type strain sequencing project: providing services to taxonomists for standard genome sequencing and annotation.</title>
        <authorList>
            <consortium name="The Broad Institute Genomics Platform"/>
            <consortium name="The Broad Institute Genome Sequencing Center for Infectious Disease"/>
            <person name="Wu L."/>
            <person name="Ma J."/>
        </authorList>
    </citation>
    <scope>NUCLEOTIDE SEQUENCE [LARGE SCALE GENOMIC DNA]</scope>
    <source>
        <strain evidence="3">JCM 17591</strain>
    </source>
</reference>
<dbReference type="InterPro" id="IPR033932">
    <property type="entry name" value="YtcJ-like"/>
</dbReference>
<dbReference type="Gene3D" id="2.30.40.10">
    <property type="entry name" value="Urease, subunit C, domain 1"/>
    <property type="match status" value="1"/>
</dbReference>
<dbReference type="Gene3D" id="3.20.20.140">
    <property type="entry name" value="Metal-dependent hydrolases"/>
    <property type="match status" value="1"/>
</dbReference>
<dbReference type="InterPro" id="IPR032466">
    <property type="entry name" value="Metal_Hydrolase"/>
</dbReference>
<dbReference type="SUPFAM" id="SSF51556">
    <property type="entry name" value="Metallo-dependent hydrolases"/>
    <property type="match status" value="1"/>
</dbReference>
<sequence>MPDVSGLTFSGARLLDGRVVDVTVSGGLITAVTPAGELPAVGEHVELDGHLLIPGLWDRHTHFAQWAQSSRRVQLGDAESAADAAGVLAAHAEAHPDGAVVGVGFRDALWPDRPHFSLLDDALSPGGVSDDADPERKVIAISADLHTVWLNSAALRAHGFYEHPSGVLREQDAFAVIDALGDVSVDTVDRWAHEAAEAAAARGVVGIVDFDMDFAPDAWRRRFAAGFDELRVEAAFYPQDREQAFALDLPSGTPLEESGLLVLGPLKVITDGSLNTRTAYCDAPYPGRSGDDRFGLLTVPPNELAPLLALSARRGIHAAVHAIGDHAVAYALDCFGATGARGTIEHAQLLRPEDLPRFAELGVTASVQPEHAMDDRDVADRYWRGRTGRAFPLRSLLDAGAQLAFGSDAPVAPLDPWLAIASAVFRTRGGRTAWHGEQRLTLQQAVQASVRSSIAVGQPADLVVLGADPRAADVAELRSQPVVATMVAGRFSYDAIR</sequence>
<dbReference type="Gene3D" id="3.10.310.70">
    <property type="match status" value="1"/>
</dbReference>
<dbReference type="InterPro" id="IPR013108">
    <property type="entry name" value="Amidohydro_3"/>
</dbReference>
<dbReference type="SUPFAM" id="SSF51338">
    <property type="entry name" value="Composite domain of metallo-dependent hydrolases"/>
    <property type="match status" value="1"/>
</dbReference>
<comment type="caution">
    <text evidence="2">The sequence shown here is derived from an EMBL/GenBank/DDBJ whole genome shotgun (WGS) entry which is preliminary data.</text>
</comment>
<feature type="domain" description="Amidohydrolase 3" evidence="1">
    <location>
        <begin position="45"/>
        <end position="493"/>
    </location>
</feature>
<dbReference type="EMBL" id="BAABBW010000002">
    <property type="protein sequence ID" value="GAA4171567.1"/>
    <property type="molecule type" value="Genomic_DNA"/>
</dbReference>
<gene>
    <name evidence="2" type="ORF">GCM10022287_11070</name>
</gene>
<evidence type="ECO:0000313" key="2">
    <source>
        <dbReference type="EMBL" id="GAA4171567.1"/>
    </source>
</evidence>
<dbReference type="PANTHER" id="PTHR22642:SF2">
    <property type="entry name" value="PROTEIN LONG AFTER FAR-RED 3"/>
    <property type="match status" value="1"/>
</dbReference>
<protein>
    <submittedName>
        <fullName evidence="2">Amidohydrolase family protein</fullName>
    </submittedName>
</protein>
<dbReference type="RefSeq" id="WP_344752299.1">
    <property type="nucleotide sequence ID" value="NZ_BAABBW010000002.1"/>
</dbReference>
<name>A0ABP7ZVN7_9MICO</name>